<proteinExistence type="inferred from homology"/>
<dbReference type="InterPro" id="IPR016161">
    <property type="entry name" value="Ald_DH/histidinol_DH"/>
</dbReference>
<dbReference type="Proteomes" id="UP001183127">
    <property type="component" value="Chromosome"/>
</dbReference>
<dbReference type="PANTHER" id="PTHR11699">
    <property type="entry name" value="ALDEHYDE DEHYDROGENASE-RELATED"/>
    <property type="match status" value="1"/>
</dbReference>
<reference evidence="5 6" key="1">
    <citation type="submission" date="2023-08" db="EMBL/GenBank/DDBJ databases">
        <title>Complete Genome Sequence of Pseudomonas entomophila TVIN A01.</title>
        <authorList>
            <person name="Shelke T."/>
            <person name="Mahar N.S."/>
            <person name="Gupta I."/>
            <person name="Gupta V."/>
        </authorList>
    </citation>
    <scope>NUCLEOTIDE SEQUENCE [LARGE SCALE GENOMIC DNA]</scope>
    <source>
        <strain evidence="5 6">TVIN-A01</strain>
    </source>
</reference>
<evidence type="ECO:0000313" key="6">
    <source>
        <dbReference type="Proteomes" id="UP001183127"/>
    </source>
</evidence>
<dbReference type="CDD" id="cd07107">
    <property type="entry name" value="ALDH_PhdK-like"/>
    <property type="match status" value="1"/>
</dbReference>
<accession>A0ABY9QKL6</accession>
<dbReference type="InterPro" id="IPR029510">
    <property type="entry name" value="Ald_DH_CS_GLU"/>
</dbReference>
<evidence type="ECO:0000256" key="1">
    <source>
        <dbReference type="ARBA" id="ARBA00023002"/>
    </source>
</evidence>
<comment type="similarity">
    <text evidence="3">Belongs to the aldehyde dehydrogenase family.</text>
</comment>
<feature type="active site" evidence="2">
    <location>
        <position position="251"/>
    </location>
</feature>
<dbReference type="PROSITE" id="PS00687">
    <property type="entry name" value="ALDEHYDE_DEHYDR_GLU"/>
    <property type="match status" value="1"/>
</dbReference>
<name>A0ABY9QKL6_9PSED</name>
<dbReference type="InterPro" id="IPR016163">
    <property type="entry name" value="Ald_DH_C"/>
</dbReference>
<dbReference type="SUPFAM" id="SSF53720">
    <property type="entry name" value="ALDH-like"/>
    <property type="match status" value="1"/>
</dbReference>
<keyword evidence="1 3" id="KW-0560">Oxidoreductase</keyword>
<evidence type="ECO:0000256" key="2">
    <source>
        <dbReference type="PROSITE-ProRule" id="PRU10007"/>
    </source>
</evidence>
<sequence>MQDSLITGRLLIDGELVESEGAGWVESINPANEQVIGRAPAGTRRDVERAVDAARRAWPAWAERTGEERGELLRTFGERIQARAEELSRIEVLDSGNTYSPTLASMHETVRSLRYYAGLIHGLHGETIPATGRHLHMTVHEPYGVVGRIAAFNHPAMFSAARTASALVTGNTVVVKPPETSPLSVLLLGEIAREVLPPGVFNIVNGTGQEVGDALVRHPEVKRIALIGSVPTGMAIQRSAAQVGIKHVTLELGGKNPMIVFPDADLDAAADSAVRGMNFSWQGQSCGSNSRLLVHESIYEALLQRVVEKVAAIKVGDPMALDTGMGPINSAKSYAHVMSFLDPAQTKGARLMTGGRRPTGAAFAKGFWVEPTVYADVLPGMRLWREEVFGPVLSVSKWRGFEQVIDMANDTEYGLSAAIWTRDIQQAFDTARRVRAGSVFINGSNTHFLGVPWGGFKNSGVDREEGIEELYSYVEKKVINVML</sequence>
<dbReference type="Gene3D" id="3.40.605.10">
    <property type="entry name" value="Aldehyde Dehydrogenase, Chain A, domain 1"/>
    <property type="match status" value="1"/>
</dbReference>
<dbReference type="Pfam" id="PF00171">
    <property type="entry name" value="Aldedh"/>
    <property type="match status" value="1"/>
</dbReference>
<dbReference type="EMBL" id="CP132921">
    <property type="protein sequence ID" value="WMW03854.1"/>
    <property type="molecule type" value="Genomic_DNA"/>
</dbReference>
<dbReference type="InterPro" id="IPR016162">
    <property type="entry name" value="Ald_DH_N"/>
</dbReference>
<gene>
    <name evidence="5" type="ORF">RAH46_16090</name>
</gene>
<dbReference type="InterPro" id="IPR015590">
    <property type="entry name" value="Aldehyde_DH_dom"/>
</dbReference>
<evidence type="ECO:0000259" key="4">
    <source>
        <dbReference type="Pfam" id="PF00171"/>
    </source>
</evidence>
<protein>
    <submittedName>
        <fullName evidence="5">Aldehyde dehydrogenase family protein</fullName>
    </submittedName>
</protein>
<feature type="domain" description="Aldehyde dehydrogenase" evidence="4">
    <location>
        <begin position="18"/>
        <end position="478"/>
    </location>
</feature>
<evidence type="ECO:0000256" key="3">
    <source>
        <dbReference type="RuleBase" id="RU003345"/>
    </source>
</evidence>
<keyword evidence="6" id="KW-1185">Reference proteome</keyword>
<dbReference type="GeneID" id="32805743"/>
<organism evidence="5 6">
    <name type="scientific">Pseudomonas entomophila</name>
    <dbReference type="NCBI Taxonomy" id="312306"/>
    <lineage>
        <taxon>Bacteria</taxon>
        <taxon>Pseudomonadati</taxon>
        <taxon>Pseudomonadota</taxon>
        <taxon>Gammaproteobacteria</taxon>
        <taxon>Pseudomonadales</taxon>
        <taxon>Pseudomonadaceae</taxon>
        <taxon>Pseudomonas</taxon>
    </lineage>
</organism>
<dbReference type="RefSeq" id="WP_011533781.1">
    <property type="nucleotide sequence ID" value="NZ_CP132921.1"/>
</dbReference>
<dbReference type="Gene3D" id="3.40.309.10">
    <property type="entry name" value="Aldehyde Dehydrogenase, Chain A, domain 2"/>
    <property type="match status" value="1"/>
</dbReference>
<evidence type="ECO:0000313" key="5">
    <source>
        <dbReference type="EMBL" id="WMW03854.1"/>
    </source>
</evidence>